<dbReference type="InterPro" id="IPR011009">
    <property type="entry name" value="Kinase-like_dom_sf"/>
</dbReference>
<dbReference type="InterPro" id="IPR016259">
    <property type="entry name" value="Hygromycin-B_Kinase"/>
</dbReference>
<evidence type="ECO:0000259" key="1">
    <source>
        <dbReference type="Pfam" id="PF01636"/>
    </source>
</evidence>
<dbReference type="EC" id="2.7.1.95" evidence="2"/>
<protein>
    <submittedName>
        <fullName evidence="2">Aminoglycoside phosphotransferase</fullName>
        <ecNumber evidence="2">2.7.1.95</ecNumber>
    </submittedName>
</protein>
<dbReference type="PANTHER" id="PTHR21310">
    <property type="entry name" value="AMINOGLYCOSIDE PHOSPHOTRANSFERASE-RELATED-RELATED"/>
    <property type="match status" value="1"/>
</dbReference>
<feature type="domain" description="Aminoglycoside phosphotransferase" evidence="1">
    <location>
        <begin position="43"/>
        <end position="268"/>
    </location>
</feature>
<dbReference type="RefSeq" id="WP_199789688.1">
    <property type="nucleotide sequence ID" value="NZ_CP012673.1"/>
</dbReference>
<dbReference type="PANTHER" id="PTHR21310:SF15">
    <property type="entry name" value="AMINOGLYCOSIDE PHOSPHOTRANSFERASE DOMAIN-CONTAINING PROTEIN"/>
    <property type="match status" value="1"/>
</dbReference>
<name>A0A2L0ES57_SORCE</name>
<sequence>MGEILPAASTPQEVDSIRRDEARLQPGVRAICARHGLLGRDIARFATGSLPVYAVGDALVLKLYPPCEQGLFETEADVLALLAGRLPIPTPRLEATGALDGWSYVLMGRLGGRSLAEVWPEVPPAARERLAEALGECLAVLHTIDPGEVRAGRPDWAGFLRGQRERCVEQQRARGLGAAWLEQIPGFLGSVALDPPVRGALLHTEVMREHLLIGPDARGGLALSGLFDFEPAMVGAPEYEFASVGVFVSCGDAPLLRRLLRAYGYREGALDRGLQRRFMAYALLHRYSNLRWYLERVPPRAGEDTLDDLAARFWAV</sequence>
<organism evidence="2 3">
    <name type="scientific">Sorangium cellulosum</name>
    <name type="common">Polyangium cellulosum</name>
    <dbReference type="NCBI Taxonomy" id="56"/>
    <lineage>
        <taxon>Bacteria</taxon>
        <taxon>Pseudomonadati</taxon>
        <taxon>Myxococcota</taxon>
        <taxon>Polyangia</taxon>
        <taxon>Polyangiales</taxon>
        <taxon>Polyangiaceae</taxon>
        <taxon>Sorangium</taxon>
    </lineage>
</organism>
<evidence type="ECO:0000313" key="2">
    <source>
        <dbReference type="EMBL" id="AUX42133.1"/>
    </source>
</evidence>
<dbReference type="AlphaFoldDB" id="A0A2L0ES57"/>
<dbReference type="EMBL" id="CP012673">
    <property type="protein sequence ID" value="AUX42133.1"/>
    <property type="molecule type" value="Genomic_DNA"/>
</dbReference>
<accession>A0A2L0ES57</accession>
<reference evidence="2 3" key="1">
    <citation type="submission" date="2015-09" db="EMBL/GenBank/DDBJ databases">
        <title>Sorangium comparison.</title>
        <authorList>
            <person name="Zaburannyi N."/>
            <person name="Bunk B."/>
            <person name="Overmann J."/>
            <person name="Mueller R."/>
        </authorList>
    </citation>
    <scope>NUCLEOTIDE SEQUENCE [LARGE SCALE GENOMIC DNA]</scope>
    <source>
        <strain evidence="2 3">So ce26</strain>
    </source>
</reference>
<keyword evidence="2" id="KW-0808">Transferase</keyword>
<dbReference type="InterPro" id="IPR002575">
    <property type="entry name" value="Aminoglycoside_PTrfase"/>
</dbReference>
<dbReference type="Proteomes" id="UP000238348">
    <property type="component" value="Chromosome"/>
</dbReference>
<dbReference type="SUPFAM" id="SSF56112">
    <property type="entry name" value="Protein kinase-like (PK-like)"/>
    <property type="match status" value="1"/>
</dbReference>
<dbReference type="PIRSF" id="PIRSF000707">
    <property type="entry name" value="Hygromycin-B_kinase"/>
    <property type="match status" value="1"/>
</dbReference>
<dbReference type="InterPro" id="IPR051678">
    <property type="entry name" value="AGP_Transferase"/>
</dbReference>
<dbReference type="GO" id="GO:0008910">
    <property type="term" value="F:kanamycin kinase activity"/>
    <property type="evidence" value="ECO:0007669"/>
    <property type="project" value="UniProtKB-EC"/>
</dbReference>
<evidence type="ECO:0000313" key="3">
    <source>
        <dbReference type="Proteomes" id="UP000238348"/>
    </source>
</evidence>
<dbReference type="CDD" id="cd05120">
    <property type="entry name" value="APH_ChoK_like"/>
    <property type="match status" value="1"/>
</dbReference>
<dbReference type="Pfam" id="PF01636">
    <property type="entry name" value="APH"/>
    <property type="match status" value="1"/>
</dbReference>
<dbReference type="Gene3D" id="3.90.1200.10">
    <property type="match status" value="1"/>
</dbReference>
<gene>
    <name evidence="2" type="ORF">SOCE26_035600</name>
</gene>
<proteinExistence type="predicted"/>